<dbReference type="Proteomes" id="UP000002384">
    <property type="component" value="Chromosome"/>
</dbReference>
<protein>
    <submittedName>
        <fullName evidence="4">Tetratricopeptide TPR_2 repeat protein</fullName>
    </submittedName>
</protein>
<dbReference type="Gene3D" id="1.25.40.10">
    <property type="entry name" value="Tetratricopeptide repeat domain"/>
    <property type="match status" value="1"/>
</dbReference>
<organism evidence="4 5">
    <name type="scientific">Gloeothece citriformis (strain PCC 7424)</name>
    <name type="common">Cyanothece sp. (strain PCC 7424)</name>
    <dbReference type="NCBI Taxonomy" id="65393"/>
    <lineage>
        <taxon>Bacteria</taxon>
        <taxon>Bacillati</taxon>
        <taxon>Cyanobacteriota</taxon>
        <taxon>Cyanophyceae</taxon>
        <taxon>Oscillatoriophycideae</taxon>
        <taxon>Chroococcales</taxon>
        <taxon>Aphanothecaceae</taxon>
        <taxon>Gloeothece</taxon>
        <taxon>Gloeothece citriformis</taxon>
    </lineage>
</organism>
<name>B7KHI8_GLOC7</name>
<dbReference type="SUPFAM" id="SSF48452">
    <property type="entry name" value="TPR-like"/>
    <property type="match status" value="1"/>
</dbReference>
<dbReference type="Pfam" id="PF13414">
    <property type="entry name" value="TPR_11"/>
    <property type="match status" value="1"/>
</dbReference>
<keyword evidence="1" id="KW-0677">Repeat</keyword>
<feature type="repeat" description="TPR" evidence="3">
    <location>
        <begin position="53"/>
        <end position="86"/>
    </location>
</feature>
<accession>B7KHI8</accession>
<dbReference type="PANTHER" id="PTHR44943:SF8">
    <property type="entry name" value="TPR REPEAT-CONTAINING PROTEIN MJ0263"/>
    <property type="match status" value="1"/>
</dbReference>
<dbReference type="HOGENOM" id="CLU_090627_0_0_3"/>
<dbReference type="OrthoDB" id="479590at2"/>
<feature type="repeat" description="TPR" evidence="3">
    <location>
        <begin position="121"/>
        <end position="154"/>
    </location>
</feature>
<dbReference type="AlphaFoldDB" id="B7KHI8"/>
<evidence type="ECO:0000313" key="5">
    <source>
        <dbReference type="Proteomes" id="UP000002384"/>
    </source>
</evidence>
<dbReference type="PANTHER" id="PTHR44943">
    <property type="entry name" value="CELLULOSE SYNTHASE OPERON PROTEIN C"/>
    <property type="match status" value="1"/>
</dbReference>
<dbReference type="KEGG" id="cyc:PCC7424_2261"/>
<reference evidence="5" key="1">
    <citation type="journal article" date="2011" name="MBio">
        <title>Novel metabolic attributes of the genus Cyanothece, comprising a group of unicellular nitrogen-fixing Cyanobacteria.</title>
        <authorList>
            <person name="Bandyopadhyay A."/>
            <person name="Elvitigala T."/>
            <person name="Welsh E."/>
            <person name="Stockel J."/>
            <person name="Liberton M."/>
            <person name="Min H."/>
            <person name="Sherman L.A."/>
            <person name="Pakrasi H.B."/>
        </authorList>
    </citation>
    <scope>NUCLEOTIDE SEQUENCE [LARGE SCALE GENOMIC DNA]</scope>
    <source>
        <strain evidence="5">PCC 7424</strain>
    </source>
</reference>
<feature type="repeat" description="TPR" evidence="3">
    <location>
        <begin position="189"/>
        <end position="222"/>
    </location>
</feature>
<proteinExistence type="predicted"/>
<dbReference type="SMART" id="SM00028">
    <property type="entry name" value="TPR"/>
    <property type="match status" value="5"/>
</dbReference>
<dbReference type="Pfam" id="PF13181">
    <property type="entry name" value="TPR_8"/>
    <property type="match status" value="1"/>
</dbReference>
<dbReference type="InterPro" id="IPR019734">
    <property type="entry name" value="TPR_rpt"/>
</dbReference>
<dbReference type="RefSeq" id="WP_015954288.1">
    <property type="nucleotide sequence ID" value="NC_011729.1"/>
</dbReference>
<dbReference type="STRING" id="65393.PCC7424_2261"/>
<dbReference type="EMBL" id="CP001291">
    <property type="protein sequence ID" value="ACK70683.1"/>
    <property type="molecule type" value="Genomic_DNA"/>
</dbReference>
<gene>
    <name evidence="4" type="ordered locus">PCC7424_2261</name>
</gene>
<dbReference type="InterPro" id="IPR051685">
    <property type="entry name" value="Ycf3/AcsC/BcsC/TPR_MFPF"/>
</dbReference>
<evidence type="ECO:0000256" key="1">
    <source>
        <dbReference type="ARBA" id="ARBA00022737"/>
    </source>
</evidence>
<keyword evidence="5" id="KW-1185">Reference proteome</keyword>
<dbReference type="InterPro" id="IPR011990">
    <property type="entry name" value="TPR-like_helical_dom_sf"/>
</dbReference>
<keyword evidence="2 3" id="KW-0802">TPR repeat</keyword>
<dbReference type="Pfam" id="PF07719">
    <property type="entry name" value="TPR_2"/>
    <property type="match status" value="1"/>
</dbReference>
<evidence type="ECO:0000256" key="3">
    <source>
        <dbReference type="PROSITE-ProRule" id="PRU00339"/>
    </source>
</evidence>
<dbReference type="PROSITE" id="PS50005">
    <property type="entry name" value="TPR"/>
    <property type="match status" value="3"/>
</dbReference>
<sequence length="251" mass="27930">MFQLFLLLLLNIGSLFLVGCQAVKPPESETVISPSPAVAPTPPKPSAEEVKAASEYRQLGLEYRSQKRYPEAIEALSKSVNLDPYNLSGGVIYGWTLHLAGKQPEAIAALQKTLSLDPNHVPALNALGIVYLVSGNLPLAVETHHQAIKLKPANEIAHYNLSLAYHRLKNYDQGIIHGQEATVLEADNPHPWVSLALIYWDKGDKSLAQQTYQKAIALDGRYRERWFLDHLKEAGFTVEQIDTVEAIRQYQ</sequence>
<dbReference type="InterPro" id="IPR013105">
    <property type="entry name" value="TPR_2"/>
</dbReference>
<evidence type="ECO:0000313" key="4">
    <source>
        <dbReference type="EMBL" id="ACK70683.1"/>
    </source>
</evidence>
<dbReference type="eggNOG" id="COG0457">
    <property type="taxonomic scope" value="Bacteria"/>
</dbReference>
<evidence type="ECO:0000256" key="2">
    <source>
        <dbReference type="ARBA" id="ARBA00022803"/>
    </source>
</evidence>